<dbReference type="Proteomes" id="UP000515465">
    <property type="component" value="Chromosome"/>
</dbReference>
<evidence type="ECO:0000313" key="2">
    <source>
        <dbReference type="EMBL" id="QND60033.1"/>
    </source>
</evidence>
<proteinExistence type="predicted"/>
<sequence>MRLLNGDHVEIFDRRGNWYQVEIGGTTGWANARWLRNDCDY</sequence>
<protein>
    <submittedName>
        <fullName evidence="2">SH3 domain-containing protein</fullName>
    </submittedName>
</protein>
<dbReference type="Gene3D" id="2.30.30.40">
    <property type="entry name" value="SH3 Domains"/>
    <property type="match status" value="1"/>
</dbReference>
<dbReference type="Pfam" id="PF08239">
    <property type="entry name" value="SH3_3"/>
    <property type="match status" value="1"/>
</dbReference>
<organism evidence="2 3">
    <name type="scientific">Mesorhizobium huakuii</name>
    <dbReference type="NCBI Taxonomy" id="28104"/>
    <lineage>
        <taxon>Bacteria</taxon>
        <taxon>Pseudomonadati</taxon>
        <taxon>Pseudomonadota</taxon>
        <taxon>Alphaproteobacteria</taxon>
        <taxon>Hyphomicrobiales</taxon>
        <taxon>Phyllobacteriaceae</taxon>
        <taxon>Mesorhizobium</taxon>
    </lineage>
</organism>
<accession>A0A7G6SZV1</accession>
<feature type="domain" description="SH3b" evidence="1">
    <location>
        <begin position="2"/>
        <end position="35"/>
    </location>
</feature>
<dbReference type="InterPro" id="IPR003646">
    <property type="entry name" value="SH3-like_bac-type"/>
</dbReference>
<evidence type="ECO:0000313" key="3">
    <source>
        <dbReference type="Proteomes" id="UP000515465"/>
    </source>
</evidence>
<dbReference type="AlphaFoldDB" id="A0A7G6SZV1"/>
<gene>
    <name evidence="2" type="ORF">HB778_28405</name>
</gene>
<evidence type="ECO:0000259" key="1">
    <source>
        <dbReference type="Pfam" id="PF08239"/>
    </source>
</evidence>
<dbReference type="EMBL" id="CP050296">
    <property type="protein sequence ID" value="QND60033.1"/>
    <property type="molecule type" value="Genomic_DNA"/>
</dbReference>
<dbReference type="RefSeq" id="WP_183458741.1">
    <property type="nucleotide sequence ID" value="NZ_CP050296.1"/>
</dbReference>
<reference evidence="3" key="1">
    <citation type="journal article" date="2020" name="Mol. Plant Microbe">
        <title>Rhizobial microsymbionts of the narrowly endemic Oxytropis species growing in Kamchatka are characterized by significant genetic diversity and possess a set of genes that are associated with T3SS and T6SS secretion systems and can affect the development of symbiosis.</title>
        <authorList>
            <person name="Safronova V."/>
            <person name="Guro P."/>
            <person name="Sazanova A."/>
            <person name="Kuznetsova I."/>
            <person name="Belimov A."/>
            <person name="Yakubov V."/>
            <person name="Chirak E."/>
            <person name="Afonin A."/>
            <person name="Gogolev Y."/>
            <person name="Andronov E."/>
            <person name="Tikhonovich I."/>
        </authorList>
    </citation>
    <scope>NUCLEOTIDE SEQUENCE [LARGE SCALE GENOMIC DNA]</scope>
    <source>
        <strain evidence="3">583</strain>
    </source>
</reference>
<name>A0A7G6SZV1_9HYPH</name>